<dbReference type="SUPFAM" id="SSF53756">
    <property type="entry name" value="UDP-Glycosyltransferase/glycogen phosphorylase"/>
    <property type="match status" value="1"/>
</dbReference>
<comment type="caution">
    <text evidence="2">The sequence shown here is derived from an EMBL/GenBank/DDBJ whole genome shotgun (WGS) entry which is preliminary data.</text>
</comment>
<organism evidence="2 3">
    <name type="scientific">Jatrophihabitans lederbergiae</name>
    <dbReference type="NCBI Taxonomy" id="3075547"/>
    <lineage>
        <taxon>Bacteria</taxon>
        <taxon>Bacillati</taxon>
        <taxon>Actinomycetota</taxon>
        <taxon>Actinomycetes</taxon>
        <taxon>Jatrophihabitantales</taxon>
        <taxon>Jatrophihabitantaceae</taxon>
        <taxon>Jatrophihabitans</taxon>
    </lineage>
</organism>
<sequence length="386" mass="40752">MLFLFTFAGGNGHFLPTLPIARELAARGHQVRYACQELMVRTVEAEGLIAIASGGRTLLDPSARRPLVTLDRNAEEQAVRGTFAGRIATERAGRVREIAGHWKPDAIIRDELDFGAAVAAEALEIPHAGVTVLAAGGMIRAALVADPLTALRAQYGLGADPALSMLHRYLTLTPVPPSYRDPTDPLPSTAHHLRPAVLEAVGDTGPAPPGDRPTVYFTLGTIFHQESGDLFGRVLAGLRDLAADVIVTVGRELDPRELGEQPAHVRVERFIPHASLLPHCAAVVSHAGSGSVIGALAFGVPSVLLPMGADQPLNGDRCAALGVAKVLDPVTCSPQQVGQAVLDVLDVPSYRAAASRLRIEIRELPHAGHGADLVERLAIGRGPIVE</sequence>
<dbReference type="EMBL" id="JAVREH010000061">
    <property type="protein sequence ID" value="MDT0263951.1"/>
    <property type="molecule type" value="Genomic_DNA"/>
</dbReference>
<dbReference type="Gene3D" id="3.40.50.2000">
    <property type="entry name" value="Glycogen Phosphorylase B"/>
    <property type="match status" value="2"/>
</dbReference>
<proteinExistence type="predicted"/>
<name>A0ABU2JG38_9ACTN</name>
<feature type="domain" description="Erythromycin biosynthesis protein CIII-like C-terminal" evidence="1">
    <location>
        <begin position="233"/>
        <end position="364"/>
    </location>
</feature>
<dbReference type="InterPro" id="IPR050426">
    <property type="entry name" value="Glycosyltransferase_28"/>
</dbReference>
<evidence type="ECO:0000259" key="1">
    <source>
        <dbReference type="Pfam" id="PF06722"/>
    </source>
</evidence>
<protein>
    <submittedName>
        <fullName evidence="2">Glycosyltransferase</fullName>
    </submittedName>
</protein>
<dbReference type="InterPro" id="IPR010610">
    <property type="entry name" value="EryCIII-like_C"/>
</dbReference>
<keyword evidence="3" id="KW-1185">Reference proteome</keyword>
<reference evidence="3" key="1">
    <citation type="submission" date="2023-07" db="EMBL/GenBank/DDBJ databases">
        <title>30 novel species of actinomycetes from the DSMZ collection.</title>
        <authorList>
            <person name="Nouioui I."/>
        </authorList>
    </citation>
    <scope>NUCLEOTIDE SEQUENCE [LARGE SCALE GENOMIC DNA]</scope>
    <source>
        <strain evidence="3">DSM 44399</strain>
    </source>
</reference>
<evidence type="ECO:0000313" key="3">
    <source>
        <dbReference type="Proteomes" id="UP001183176"/>
    </source>
</evidence>
<accession>A0ABU2JG38</accession>
<dbReference type="PANTHER" id="PTHR48050:SF13">
    <property type="entry name" value="STEROL 3-BETA-GLUCOSYLTRANSFERASE UGT80A2"/>
    <property type="match status" value="1"/>
</dbReference>
<dbReference type="CDD" id="cd03784">
    <property type="entry name" value="GT1_Gtf-like"/>
    <property type="match status" value="1"/>
</dbReference>
<dbReference type="RefSeq" id="WP_311425094.1">
    <property type="nucleotide sequence ID" value="NZ_JAVREH010000061.1"/>
</dbReference>
<dbReference type="InterPro" id="IPR002213">
    <property type="entry name" value="UDP_glucos_trans"/>
</dbReference>
<dbReference type="PANTHER" id="PTHR48050">
    <property type="entry name" value="STEROL 3-BETA-GLUCOSYLTRANSFERASE"/>
    <property type="match status" value="1"/>
</dbReference>
<dbReference type="Proteomes" id="UP001183176">
    <property type="component" value="Unassembled WGS sequence"/>
</dbReference>
<dbReference type="Pfam" id="PF06722">
    <property type="entry name" value="EryCIII-like_C"/>
    <property type="match status" value="1"/>
</dbReference>
<evidence type="ECO:0000313" key="2">
    <source>
        <dbReference type="EMBL" id="MDT0263951.1"/>
    </source>
</evidence>
<gene>
    <name evidence="2" type="ORF">RM423_21485</name>
</gene>